<evidence type="ECO:0000313" key="3">
    <source>
        <dbReference type="EMBL" id="GJT11733.1"/>
    </source>
</evidence>
<feature type="compositionally biased region" description="Pro residues" evidence="1">
    <location>
        <begin position="158"/>
        <end position="174"/>
    </location>
</feature>
<organism evidence="3 4">
    <name type="scientific">Tanacetum coccineum</name>
    <dbReference type="NCBI Taxonomy" id="301880"/>
    <lineage>
        <taxon>Eukaryota</taxon>
        <taxon>Viridiplantae</taxon>
        <taxon>Streptophyta</taxon>
        <taxon>Embryophyta</taxon>
        <taxon>Tracheophyta</taxon>
        <taxon>Spermatophyta</taxon>
        <taxon>Magnoliopsida</taxon>
        <taxon>eudicotyledons</taxon>
        <taxon>Gunneridae</taxon>
        <taxon>Pentapetalae</taxon>
        <taxon>asterids</taxon>
        <taxon>campanulids</taxon>
        <taxon>Asterales</taxon>
        <taxon>Asteraceae</taxon>
        <taxon>Asteroideae</taxon>
        <taxon>Anthemideae</taxon>
        <taxon>Anthemidinae</taxon>
        <taxon>Tanacetum</taxon>
    </lineage>
</organism>
<dbReference type="Proteomes" id="UP001151760">
    <property type="component" value="Unassembled WGS sequence"/>
</dbReference>
<accession>A0ABQ5BE29</accession>
<sequence>MTFLSQILILFNSVARSTLVSLLKFAKNVHVLLNGTTRDVLLAESKSSQGTWFLVAKTTDLYQLQSTGDGSTTISVTCFSNQANSLIIDCNELLAELSNKDPYQLPSTLRDLEGTAHIFQFYFDAGSTSNRRDFVLDRVFKNTVLPIPTPPVQNITPVPTPTKQPEQTPLPKPLSPALSTTASNEPDIDEGTAGDFQQP</sequence>
<protein>
    <submittedName>
        <fullName evidence="3">Uncharacterized protein</fullName>
    </submittedName>
</protein>
<evidence type="ECO:0000256" key="2">
    <source>
        <dbReference type="SAM" id="SignalP"/>
    </source>
</evidence>
<proteinExistence type="predicted"/>
<keyword evidence="2" id="KW-0732">Signal</keyword>
<name>A0ABQ5BE29_9ASTR</name>
<evidence type="ECO:0000256" key="1">
    <source>
        <dbReference type="SAM" id="MobiDB-lite"/>
    </source>
</evidence>
<comment type="caution">
    <text evidence="3">The sequence shown here is derived from an EMBL/GenBank/DDBJ whole genome shotgun (WGS) entry which is preliminary data.</text>
</comment>
<dbReference type="EMBL" id="BQNB010013092">
    <property type="protein sequence ID" value="GJT11733.1"/>
    <property type="molecule type" value="Genomic_DNA"/>
</dbReference>
<reference evidence="3" key="1">
    <citation type="journal article" date="2022" name="Int. J. Mol. Sci.">
        <title>Draft Genome of Tanacetum Coccineum: Genomic Comparison of Closely Related Tanacetum-Family Plants.</title>
        <authorList>
            <person name="Yamashiro T."/>
            <person name="Shiraishi A."/>
            <person name="Nakayama K."/>
            <person name="Satake H."/>
        </authorList>
    </citation>
    <scope>NUCLEOTIDE SEQUENCE</scope>
</reference>
<feature type="signal peptide" evidence="2">
    <location>
        <begin position="1"/>
        <end position="17"/>
    </location>
</feature>
<feature type="region of interest" description="Disordered" evidence="1">
    <location>
        <begin position="148"/>
        <end position="199"/>
    </location>
</feature>
<keyword evidence="4" id="KW-1185">Reference proteome</keyword>
<gene>
    <name evidence="3" type="ORF">Tco_0858775</name>
</gene>
<evidence type="ECO:0000313" key="4">
    <source>
        <dbReference type="Proteomes" id="UP001151760"/>
    </source>
</evidence>
<feature type="chain" id="PRO_5045984308" evidence="2">
    <location>
        <begin position="18"/>
        <end position="199"/>
    </location>
</feature>
<reference evidence="3" key="2">
    <citation type="submission" date="2022-01" db="EMBL/GenBank/DDBJ databases">
        <authorList>
            <person name="Yamashiro T."/>
            <person name="Shiraishi A."/>
            <person name="Satake H."/>
            <person name="Nakayama K."/>
        </authorList>
    </citation>
    <scope>NUCLEOTIDE SEQUENCE</scope>
</reference>